<keyword evidence="9" id="KW-1185">Reference proteome</keyword>
<feature type="region of interest" description="Disordered" evidence="5">
    <location>
        <begin position="181"/>
        <end position="261"/>
    </location>
</feature>
<keyword evidence="3 6" id="KW-1133">Transmembrane helix</keyword>
<dbReference type="InterPro" id="IPR051694">
    <property type="entry name" value="Immunoregulatory_rcpt-like"/>
</dbReference>
<organism evidence="8 9">
    <name type="scientific">Maudiozyma saulgeensis</name>
    <dbReference type="NCBI Taxonomy" id="1789683"/>
    <lineage>
        <taxon>Eukaryota</taxon>
        <taxon>Fungi</taxon>
        <taxon>Dikarya</taxon>
        <taxon>Ascomycota</taxon>
        <taxon>Saccharomycotina</taxon>
        <taxon>Saccharomycetes</taxon>
        <taxon>Saccharomycetales</taxon>
        <taxon>Saccharomycetaceae</taxon>
        <taxon>Maudiozyma</taxon>
    </lineage>
</organism>
<dbReference type="Pfam" id="PF09463">
    <property type="entry name" value="Opy2"/>
    <property type="match status" value="1"/>
</dbReference>
<dbReference type="OrthoDB" id="2402916at2759"/>
<evidence type="ECO:0000313" key="8">
    <source>
        <dbReference type="EMBL" id="SMN20380.1"/>
    </source>
</evidence>
<evidence type="ECO:0000256" key="6">
    <source>
        <dbReference type="SAM" id="Phobius"/>
    </source>
</evidence>
<dbReference type="GO" id="GO:0071944">
    <property type="term" value="C:cell periphery"/>
    <property type="evidence" value="ECO:0007669"/>
    <property type="project" value="UniProtKB-ARBA"/>
</dbReference>
<dbReference type="STRING" id="1789683.A0A1X7R4M2"/>
<keyword evidence="4 6" id="KW-0472">Membrane</keyword>
<dbReference type="AlphaFoldDB" id="A0A1X7R4M2"/>
<feature type="domain" description="Membrane anchor Opy2 N-terminal" evidence="7">
    <location>
        <begin position="14"/>
        <end position="47"/>
    </location>
</feature>
<dbReference type="PANTHER" id="PTHR15549">
    <property type="entry name" value="PAIRED IMMUNOGLOBULIN-LIKE TYPE 2 RECEPTOR"/>
    <property type="match status" value="1"/>
</dbReference>
<evidence type="ECO:0000256" key="4">
    <source>
        <dbReference type="ARBA" id="ARBA00023136"/>
    </source>
</evidence>
<sequence length="524" mass="56725">MSNSTSSTTSSDGCVVCPTTPACPTCDDDEYCVMTSLTCSKCPTTYCSPRSSSQFSSLNNSTSTTSTNSSDNGGTNHTTKIVVGSVIGGIAALVLLVGALVYQWYWKPRRKHSQLKLKEDMNMFGDHNGIHDELDDEFTDDDDEDEYTDDDDEGRGNNNERMNGGVALDYEALDELTSLNDYGYNRKGNTSGGHHRQHQSPSGSEDIVQLRDLSNHSSSNNLQRNAIGGNPPWISGRHGSKDSLRKSMLIPGNRTSTTSTIRTNASNVLPIAYIPGVTSAGHGGTIGSGNSNNNNHNSRRTPTSLNSSNSALGRLNKPARHQLGNGSGSSLNVVGDTGSHITLGSSILGGLDEDFDDMSINMTTSLPSQVTSQPPQQEEQNIIDRSATTTMTSFEQDNNTLDEATGTDLESAMDTSLGTIKIGLGNNLMTAIKAKPKLIQINEEEDTDNQYELNEYNNDNNHEEEENDDDDDDDDGSFLLDVELPSSLRNETNPSLDPNPNQMPSTNNEEFKSPFDDAFEIDSE</sequence>
<evidence type="ECO:0000256" key="3">
    <source>
        <dbReference type="ARBA" id="ARBA00022989"/>
    </source>
</evidence>
<reference evidence="8 9" key="1">
    <citation type="submission" date="2017-04" db="EMBL/GenBank/DDBJ databases">
        <authorList>
            <person name="Afonso C.L."/>
            <person name="Miller P.J."/>
            <person name="Scott M.A."/>
            <person name="Spackman E."/>
            <person name="Goraichik I."/>
            <person name="Dimitrov K.M."/>
            <person name="Suarez D.L."/>
            <person name="Swayne D.E."/>
        </authorList>
    </citation>
    <scope>NUCLEOTIDE SEQUENCE [LARGE SCALE GENOMIC DNA]</scope>
</reference>
<dbReference type="InterPro" id="IPR018571">
    <property type="entry name" value="Membrane_anchor_Opy2_N"/>
</dbReference>
<feature type="compositionally biased region" description="Low complexity" evidence="5">
    <location>
        <begin position="288"/>
        <end position="304"/>
    </location>
</feature>
<name>A0A1X7R4M2_9SACH</name>
<feature type="region of interest" description="Disordered" evidence="5">
    <location>
        <begin position="284"/>
        <end position="328"/>
    </location>
</feature>
<dbReference type="GO" id="GO:0016020">
    <property type="term" value="C:membrane"/>
    <property type="evidence" value="ECO:0007669"/>
    <property type="project" value="UniProtKB-SubCell"/>
</dbReference>
<feature type="region of interest" description="Disordered" evidence="5">
    <location>
        <begin position="50"/>
        <end position="76"/>
    </location>
</feature>
<dbReference type="EMBL" id="FXLY01000005">
    <property type="protein sequence ID" value="SMN20380.1"/>
    <property type="molecule type" value="Genomic_DNA"/>
</dbReference>
<feature type="compositionally biased region" description="Acidic residues" evidence="5">
    <location>
        <begin position="133"/>
        <end position="153"/>
    </location>
</feature>
<feature type="compositionally biased region" description="Low complexity" evidence="5">
    <location>
        <begin position="450"/>
        <end position="459"/>
    </location>
</feature>
<keyword evidence="2 6" id="KW-0812">Transmembrane</keyword>
<protein>
    <submittedName>
        <fullName evidence="8">Similar to Saccharomyces cerevisiae YPR075C OPY2 Integral membrane protein that functions in the signaling branch of the high-osmolarity glycerol (HOG) pathway</fullName>
    </submittedName>
</protein>
<feature type="region of interest" description="Disordered" evidence="5">
    <location>
        <begin position="444"/>
        <end position="524"/>
    </location>
</feature>
<feature type="compositionally biased region" description="Polar residues" evidence="5">
    <location>
        <begin position="215"/>
        <end position="224"/>
    </location>
</feature>
<feature type="transmembrane region" description="Helical" evidence="6">
    <location>
        <begin position="81"/>
        <end position="106"/>
    </location>
</feature>
<evidence type="ECO:0000256" key="5">
    <source>
        <dbReference type="SAM" id="MobiDB-lite"/>
    </source>
</evidence>
<evidence type="ECO:0000256" key="2">
    <source>
        <dbReference type="ARBA" id="ARBA00022692"/>
    </source>
</evidence>
<dbReference type="Proteomes" id="UP000196158">
    <property type="component" value="Unassembled WGS sequence"/>
</dbReference>
<evidence type="ECO:0000259" key="7">
    <source>
        <dbReference type="Pfam" id="PF09463"/>
    </source>
</evidence>
<feature type="region of interest" description="Disordered" evidence="5">
    <location>
        <begin position="128"/>
        <end position="164"/>
    </location>
</feature>
<evidence type="ECO:0000313" key="9">
    <source>
        <dbReference type="Proteomes" id="UP000196158"/>
    </source>
</evidence>
<feature type="compositionally biased region" description="Acidic residues" evidence="5">
    <location>
        <begin position="462"/>
        <end position="476"/>
    </location>
</feature>
<comment type="subcellular location">
    <subcellularLocation>
        <location evidence="1">Membrane</location>
        <topology evidence="1">Single-pass membrane protein</topology>
    </subcellularLocation>
</comment>
<feature type="compositionally biased region" description="Polar residues" evidence="5">
    <location>
        <begin position="487"/>
        <end position="508"/>
    </location>
</feature>
<gene>
    <name evidence="8" type="ORF">KASA_0N03465G</name>
</gene>
<dbReference type="PANTHER" id="PTHR15549:SF30">
    <property type="entry name" value="MID2 DOMAIN-CONTAINING PROTEIN"/>
    <property type="match status" value="1"/>
</dbReference>
<evidence type="ECO:0000256" key="1">
    <source>
        <dbReference type="ARBA" id="ARBA00004167"/>
    </source>
</evidence>
<accession>A0A1X7R4M2</accession>
<proteinExistence type="predicted"/>